<organism evidence="5 6">
    <name type="scientific">Eubacterium ruminantium</name>
    <dbReference type="NCBI Taxonomy" id="42322"/>
    <lineage>
        <taxon>Bacteria</taxon>
        <taxon>Bacillati</taxon>
        <taxon>Bacillota</taxon>
        <taxon>Clostridia</taxon>
        <taxon>Eubacteriales</taxon>
        <taxon>Eubacteriaceae</taxon>
        <taxon>Eubacterium</taxon>
    </lineage>
</organism>
<dbReference type="PROSITE" id="PS51379">
    <property type="entry name" value="4FE4S_FER_2"/>
    <property type="match status" value="1"/>
</dbReference>
<protein>
    <recommendedName>
        <fullName evidence="4">4Fe-4S ferredoxin-type domain-containing protein</fullName>
    </recommendedName>
</protein>
<keyword evidence="1" id="KW-0479">Metal-binding</keyword>
<dbReference type="InterPro" id="IPR053135">
    <property type="entry name" value="AKR2_Oxidoreductase"/>
</dbReference>
<dbReference type="SUPFAM" id="SSF51430">
    <property type="entry name" value="NAD(P)-linked oxidoreductase"/>
    <property type="match status" value="1"/>
</dbReference>
<keyword evidence="2" id="KW-0408">Iron</keyword>
<dbReference type="Pfam" id="PF13187">
    <property type="entry name" value="Fer4_9"/>
    <property type="match status" value="1"/>
</dbReference>
<dbReference type="OrthoDB" id="9773828at2"/>
<keyword evidence="6" id="KW-1185">Reference proteome</keyword>
<dbReference type="EMBL" id="FUXA01000004">
    <property type="protein sequence ID" value="SJZ42817.1"/>
    <property type="molecule type" value="Genomic_DNA"/>
</dbReference>
<dbReference type="GO" id="GO:0051536">
    <property type="term" value="F:iron-sulfur cluster binding"/>
    <property type="evidence" value="ECO:0007669"/>
    <property type="project" value="UniProtKB-KW"/>
</dbReference>
<feature type="domain" description="4Fe-4S ferredoxin-type" evidence="4">
    <location>
        <begin position="339"/>
        <end position="367"/>
    </location>
</feature>
<dbReference type="AlphaFoldDB" id="A0A1T4KKB9"/>
<evidence type="ECO:0000259" key="4">
    <source>
        <dbReference type="PROSITE" id="PS51379"/>
    </source>
</evidence>
<dbReference type="InterPro" id="IPR036812">
    <property type="entry name" value="NAD(P)_OxRdtase_dom_sf"/>
</dbReference>
<dbReference type="PANTHER" id="PTHR43312:SF2">
    <property type="entry name" value="OXIDOREDUCTASE"/>
    <property type="match status" value="1"/>
</dbReference>
<name>A0A1T4KKB9_9FIRM</name>
<dbReference type="Pfam" id="PF00248">
    <property type="entry name" value="Aldo_ket_red"/>
    <property type="match status" value="1"/>
</dbReference>
<dbReference type="PANTHER" id="PTHR43312">
    <property type="entry name" value="D-THREO-ALDOSE 1-DEHYDROGENASE"/>
    <property type="match status" value="1"/>
</dbReference>
<dbReference type="CDD" id="cd19096">
    <property type="entry name" value="AKR_Fe-S_oxidoreductase"/>
    <property type="match status" value="1"/>
</dbReference>
<dbReference type="InterPro" id="IPR017896">
    <property type="entry name" value="4Fe4S_Fe-S-bd"/>
</dbReference>
<keyword evidence="3" id="KW-0411">Iron-sulfur</keyword>
<accession>A0A1T4KKB9</accession>
<dbReference type="GO" id="GO:0046872">
    <property type="term" value="F:metal ion binding"/>
    <property type="evidence" value="ECO:0007669"/>
    <property type="project" value="UniProtKB-KW"/>
</dbReference>
<dbReference type="InterPro" id="IPR017900">
    <property type="entry name" value="4Fe4S_Fe_S_CS"/>
</dbReference>
<dbReference type="PRINTS" id="PR00069">
    <property type="entry name" value="ALDKETRDTASE"/>
</dbReference>
<dbReference type="Gene3D" id="3.20.20.100">
    <property type="entry name" value="NADP-dependent oxidoreductase domain"/>
    <property type="match status" value="1"/>
</dbReference>
<reference evidence="5 6" key="1">
    <citation type="submission" date="2017-02" db="EMBL/GenBank/DDBJ databases">
        <authorList>
            <person name="Peterson S.W."/>
        </authorList>
    </citation>
    <scope>NUCLEOTIDE SEQUENCE [LARGE SCALE GENOMIC DNA]</scope>
    <source>
        <strain evidence="5 6">ATCC 17233</strain>
    </source>
</reference>
<dbReference type="RefSeq" id="WP_078786106.1">
    <property type="nucleotide sequence ID" value="NZ_FMTO01000003.1"/>
</dbReference>
<evidence type="ECO:0000313" key="5">
    <source>
        <dbReference type="EMBL" id="SJZ42817.1"/>
    </source>
</evidence>
<dbReference type="SUPFAM" id="SSF46548">
    <property type="entry name" value="alpha-helical ferredoxin"/>
    <property type="match status" value="1"/>
</dbReference>
<evidence type="ECO:0000256" key="3">
    <source>
        <dbReference type="ARBA" id="ARBA00023014"/>
    </source>
</evidence>
<sequence length="401" mass="45948">MQYRKDKYGNDISVLGFGCMRFTKKGSSIDIDKAEKEVMAAVKAGVNYFDTAYIYPGSEAAMGEIIARNNIRKDINIATKLPQYLIVSRKAIDKYFAEELQRLRTDYIDYYLMHHLTDVDMWEKLKKIGIIDWIDEKKKSGTIRNIGFSYHGNTENFLKILNDYDWDFCQIQYNYMDEVSQAGVEGLKKAAEKGIPVVIMEPLRGGRLVNLLPEKAKKLIKENKKHYSPAELAFRWLYNQPEVTCVLSGMNSIEMVEENCRTADDALAGHFTEDDHALIDKVKEIIKEKEKVGCTGCRYCMPCPKGVDIPGIFRCYNAMYTEGKSDGRFQFAQTVGLTKEPAFASQCIECGKCEMHCPQNIPIRKKLKEADKKLRPLHYKIAIGVARKVMFRKAKVKKNKD</sequence>
<dbReference type="InterPro" id="IPR023210">
    <property type="entry name" value="NADP_OxRdtase_dom"/>
</dbReference>
<evidence type="ECO:0000313" key="6">
    <source>
        <dbReference type="Proteomes" id="UP000189857"/>
    </source>
</evidence>
<evidence type="ECO:0000256" key="2">
    <source>
        <dbReference type="ARBA" id="ARBA00023004"/>
    </source>
</evidence>
<proteinExistence type="predicted"/>
<gene>
    <name evidence="5" type="ORF">SAMN02745110_00429</name>
</gene>
<evidence type="ECO:0000256" key="1">
    <source>
        <dbReference type="ARBA" id="ARBA00022723"/>
    </source>
</evidence>
<dbReference type="Proteomes" id="UP000189857">
    <property type="component" value="Unassembled WGS sequence"/>
</dbReference>
<dbReference type="InterPro" id="IPR020471">
    <property type="entry name" value="AKR"/>
</dbReference>
<dbReference type="PROSITE" id="PS00198">
    <property type="entry name" value="4FE4S_FER_1"/>
    <property type="match status" value="1"/>
</dbReference>
<dbReference type="GO" id="GO:0016491">
    <property type="term" value="F:oxidoreductase activity"/>
    <property type="evidence" value="ECO:0007669"/>
    <property type="project" value="InterPro"/>
</dbReference>